<feature type="region of interest" description="Disordered" evidence="1">
    <location>
        <begin position="208"/>
        <end position="234"/>
    </location>
</feature>
<dbReference type="InterPro" id="IPR009003">
    <property type="entry name" value="Peptidase_S1_PA"/>
</dbReference>
<dbReference type="SUPFAM" id="SSF50494">
    <property type="entry name" value="Trypsin-like serine proteases"/>
    <property type="match status" value="1"/>
</dbReference>
<dbReference type="AlphaFoldDB" id="A0A1E7KUU1"/>
<proteinExistence type="predicted"/>
<organism evidence="3 4">
    <name type="scientific">Streptomyces nanshensis</name>
    <dbReference type="NCBI Taxonomy" id="518642"/>
    <lineage>
        <taxon>Bacteria</taxon>
        <taxon>Bacillati</taxon>
        <taxon>Actinomycetota</taxon>
        <taxon>Actinomycetes</taxon>
        <taxon>Kitasatosporales</taxon>
        <taxon>Streptomycetaceae</taxon>
        <taxon>Streptomyces</taxon>
    </lineage>
</organism>
<dbReference type="Gene3D" id="2.40.10.10">
    <property type="entry name" value="Trypsin-like serine proteases"/>
    <property type="match status" value="1"/>
</dbReference>
<accession>A0A1E7KUU1</accession>
<dbReference type="PATRIC" id="fig|518642.10.peg.6439"/>
<feature type="compositionally biased region" description="Basic and acidic residues" evidence="1">
    <location>
        <begin position="217"/>
        <end position="234"/>
    </location>
</feature>
<reference evidence="3 4" key="1">
    <citation type="journal article" date="2016" name="Front. Microbiol.">
        <title>Comparative Genomics Analysis of Streptomyces Species Reveals Their Adaptation to the Marine Environment and Their Diversity at the Genomic Level.</title>
        <authorList>
            <person name="Tian X."/>
            <person name="Zhang Z."/>
            <person name="Yang T."/>
            <person name="Chen M."/>
            <person name="Li J."/>
            <person name="Chen F."/>
            <person name="Yang J."/>
            <person name="Li W."/>
            <person name="Zhang B."/>
            <person name="Zhang Z."/>
            <person name="Wu J."/>
            <person name="Zhang C."/>
            <person name="Long L."/>
            <person name="Xiao J."/>
        </authorList>
    </citation>
    <scope>NUCLEOTIDE SEQUENCE [LARGE SCALE GENOMIC DNA]</scope>
    <source>
        <strain evidence="3 4">SCSIO 10429</strain>
    </source>
</reference>
<name>A0A1E7KUU1_9ACTN</name>
<evidence type="ECO:0000313" key="3">
    <source>
        <dbReference type="EMBL" id="OEV07694.1"/>
    </source>
</evidence>
<gene>
    <name evidence="3" type="ORF">AN218_28815</name>
</gene>
<dbReference type="InterPro" id="IPR043504">
    <property type="entry name" value="Peptidase_S1_PA_chymotrypsin"/>
</dbReference>
<comment type="caution">
    <text evidence="3">The sequence shown here is derived from an EMBL/GenBank/DDBJ whole genome shotgun (WGS) entry which is preliminary data.</text>
</comment>
<sequence>MTRGGYWVDLRQSRRRLGAGFLLTRRYVLTALHCLQGLDPLDDAVEIDLTGERSVRGHVCERAKDADLALIEIADPQDVPLPVPTAGLAKRGDRWSGPYRPAPGDAKLTGSVDDGGTRHMCEGGGVIEALQLTADQHLGDYSGYSGGPVERGTDEREPTVLGILLEQILDRHSTEQRAANVLIAATIGDALRRFDRFDVGHLIDVLRPPSETPAAPRWEEKEEDKKTERTERSERIAGGESLLLALRQWSERGLIDATQAAELRSRVAQRVIDGELEGGGRA</sequence>
<dbReference type="InterPro" id="IPR001254">
    <property type="entry name" value="Trypsin_dom"/>
</dbReference>
<dbReference type="GO" id="GO:0006508">
    <property type="term" value="P:proteolysis"/>
    <property type="evidence" value="ECO:0007669"/>
    <property type="project" value="InterPro"/>
</dbReference>
<dbReference type="GO" id="GO:0004252">
    <property type="term" value="F:serine-type endopeptidase activity"/>
    <property type="evidence" value="ECO:0007669"/>
    <property type="project" value="InterPro"/>
</dbReference>
<evidence type="ECO:0000259" key="2">
    <source>
        <dbReference type="Pfam" id="PF00089"/>
    </source>
</evidence>
<protein>
    <recommendedName>
        <fullName evidence="2">Peptidase S1 domain-containing protein</fullName>
    </recommendedName>
</protein>
<dbReference type="Pfam" id="PF00089">
    <property type="entry name" value="Trypsin"/>
    <property type="match status" value="1"/>
</dbReference>
<dbReference type="Proteomes" id="UP000176005">
    <property type="component" value="Unassembled WGS sequence"/>
</dbReference>
<feature type="region of interest" description="Disordered" evidence="1">
    <location>
        <begin position="92"/>
        <end position="111"/>
    </location>
</feature>
<keyword evidence="4" id="KW-1185">Reference proteome</keyword>
<feature type="domain" description="Peptidase S1" evidence="2">
    <location>
        <begin position="6"/>
        <end position="92"/>
    </location>
</feature>
<dbReference type="InterPro" id="IPR001314">
    <property type="entry name" value="Peptidase_S1A"/>
</dbReference>
<dbReference type="PRINTS" id="PR00722">
    <property type="entry name" value="CHYMOTRYPSIN"/>
</dbReference>
<evidence type="ECO:0000313" key="4">
    <source>
        <dbReference type="Proteomes" id="UP000176005"/>
    </source>
</evidence>
<evidence type="ECO:0000256" key="1">
    <source>
        <dbReference type="SAM" id="MobiDB-lite"/>
    </source>
</evidence>
<dbReference type="EMBL" id="LJGW01000486">
    <property type="protein sequence ID" value="OEV07694.1"/>
    <property type="molecule type" value="Genomic_DNA"/>
</dbReference>